<dbReference type="Pfam" id="PF16318">
    <property type="entry name" value="DUF4957"/>
    <property type="match status" value="1"/>
</dbReference>
<accession>A0A2S9J951</accession>
<dbReference type="InterPro" id="IPR011050">
    <property type="entry name" value="Pectin_lyase_fold/virulence"/>
</dbReference>
<dbReference type="CDD" id="cd00063">
    <property type="entry name" value="FN3"/>
    <property type="match status" value="1"/>
</dbReference>
<dbReference type="SUPFAM" id="SSF51126">
    <property type="entry name" value="Pectin lyase-like"/>
    <property type="match status" value="1"/>
</dbReference>
<reference evidence="2 3" key="1">
    <citation type="submission" date="2018-02" db="EMBL/GenBank/DDBJ databases">
        <title>The draft genome of Sphingobacterium sp. 5JN-11.</title>
        <authorList>
            <person name="Liu L."/>
            <person name="Li L."/>
            <person name="Liang L."/>
            <person name="Zhang X."/>
            <person name="Wang T."/>
        </authorList>
    </citation>
    <scope>NUCLEOTIDE SEQUENCE [LARGE SCALE GENOMIC DNA]</scope>
    <source>
        <strain evidence="2 3">5JN-11</strain>
    </source>
</reference>
<dbReference type="Gene3D" id="2.60.40.10">
    <property type="entry name" value="Immunoglobulins"/>
    <property type="match status" value="1"/>
</dbReference>
<feature type="domain" description="Fibronectin type-III" evidence="1">
    <location>
        <begin position="37"/>
        <end position="147"/>
    </location>
</feature>
<dbReference type="OrthoDB" id="691503at2"/>
<dbReference type="InterPro" id="IPR013783">
    <property type="entry name" value="Ig-like_fold"/>
</dbReference>
<dbReference type="SUPFAM" id="SSF49265">
    <property type="entry name" value="Fibronectin type III"/>
    <property type="match status" value="1"/>
</dbReference>
<name>A0A2S9J951_9SPHI</name>
<dbReference type="Proteomes" id="UP000239711">
    <property type="component" value="Unassembled WGS sequence"/>
</dbReference>
<dbReference type="InterPro" id="IPR036116">
    <property type="entry name" value="FN3_sf"/>
</dbReference>
<evidence type="ECO:0000313" key="2">
    <source>
        <dbReference type="EMBL" id="PRD49290.1"/>
    </source>
</evidence>
<keyword evidence="3" id="KW-1185">Reference proteome</keyword>
<sequence>MRYKNFTGSVFSYGRMLFLFLLVAVMYACNKDVAPGPPTSLTQMGSAITLVHADTSLVLQWEAGHAAWEGDSRRAEVSYEVQVSSDSTFNDAAQNVFDFVTDSTSLFLSDQELTPLEPYFARVRTVPSTGTGSSSWMRTSRFQVRPIELFTPIKVWNLSHEAVVLNFGRHGELTKMVVEKADGSDSQEFNVSNDELITMQLEGLTSNTDYVARLFRHDDRSLGELTFTTKPTVEEAGYIDLRGSSDPKILQNTLTTVPDGSVIALKRGMTYTMEGFTLDRGVTLVSEPGFGPQARIEMSSSFNVEGAMDLIKFEDVHFTGDIGGSYVFNISRVATINKIEFEACRMSELRGVMRLQSEGQKSVNEYVINNSIVQNIGNYNALTIDHSDASVRDVRFTNSTFINLQYIIRHGGSVDASLNSVLIENTTLYHSPSDNRHIIDASRGEISNLTVRNTLIGYTSGGRSFNRVMPNSITVSNSFATSDITWGSNTQQRMIEGVIAYGRTSEQVFANPDKSNYANSDLTIMDEALFTVGDPRWRP</sequence>
<dbReference type="PROSITE" id="PS50853">
    <property type="entry name" value="FN3"/>
    <property type="match status" value="1"/>
</dbReference>
<dbReference type="InterPro" id="IPR032530">
    <property type="entry name" value="DUF4957"/>
</dbReference>
<proteinExistence type="predicted"/>
<protein>
    <recommendedName>
        <fullName evidence="1">Fibronectin type-III domain-containing protein</fullName>
    </recommendedName>
</protein>
<evidence type="ECO:0000313" key="3">
    <source>
        <dbReference type="Proteomes" id="UP000239711"/>
    </source>
</evidence>
<dbReference type="AlphaFoldDB" id="A0A2S9J951"/>
<dbReference type="EMBL" id="PVBQ01000001">
    <property type="protein sequence ID" value="PRD49290.1"/>
    <property type="molecule type" value="Genomic_DNA"/>
</dbReference>
<dbReference type="RefSeq" id="WP_105715132.1">
    <property type="nucleotide sequence ID" value="NZ_PVBQ01000001.1"/>
</dbReference>
<dbReference type="PROSITE" id="PS51257">
    <property type="entry name" value="PROKAR_LIPOPROTEIN"/>
    <property type="match status" value="1"/>
</dbReference>
<comment type="caution">
    <text evidence="2">The sequence shown here is derived from an EMBL/GenBank/DDBJ whole genome shotgun (WGS) entry which is preliminary data.</text>
</comment>
<gene>
    <name evidence="2" type="ORF">C5745_01305</name>
</gene>
<dbReference type="InterPro" id="IPR003961">
    <property type="entry name" value="FN3_dom"/>
</dbReference>
<organism evidence="2 3">
    <name type="scientific">Sphingobacterium haloxyli</name>
    <dbReference type="NCBI Taxonomy" id="2100533"/>
    <lineage>
        <taxon>Bacteria</taxon>
        <taxon>Pseudomonadati</taxon>
        <taxon>Bacteroidota</taxon>
        <taxon>Sphingobacteriia</taxon>
        <taxon>Sphingobacteriales</taxon>
        <taxon>Sphingobacteriaceae</taxon>
        <taxon>Sphingobacterium</taxon>
    </lineage>
</organism>
<evidence type="ECO:0000259" key="1">
    <source>
        <dbReference type="PROSITE" id="PS50853"/>
    </source>
</evidence>